<dbReference type="InterPro" id="IPR011990">
    <property type="entry name" value="TPR-like_helical_dom_sf"/>
</dbReference>
<organism evidence="2 3">
    <name type="scientific">Hufsiella arboris</name>
    <dbReference type="NCBI Taxonomy" id="2695275"/>
    <lineage>
        <taxon>Bacteria</taxon>
        <taxon>Pseudomonadati</taxon>
        <taxon>Bacteroidota</taxon>
        <taxon>Sphingobacteriia</taxon>
        <taxon>Sphingobacteriales</taxon>
        <taxon>Sphingobacteriaceae</taxon>
        <taxon>Hufsiella</taxon>
    </lineage>
</organism>
<keyword evidence="1" id="KW-0732">Signal</keyword>
<dbReference type="Proteomes" id="UP000466586">
    <property type="component" value="Unassembled WGS sequence"/>
</dbReference>
<reference evidence="2 3" key="1">
    <citation type="submission" date="2019-11" db="EMBL/GenBank/DDBJ databases">
        <title>Pedobacter sp. HMF7647 Genome sequencing and assembly.</title>
        <authorList>
            <person name="Kang H."/>
            <person name="Kim H."/>
            <person name="Joh K."/>
        </authorList>
    </citation>
    <scope>NUCLEOTIDE SEQUENCE [LARGE SCALE GENOMIC DNA]</scope>
    <source>
        <strain evidence="2 3">HMF7647</strain>
    </source>
</reference>
<name>A0A7K1Y5N3_9SPHI</name>
<evidence type="ECO:0000313" key="2">
    <source>
        <dbReference type="EMBL" id="MXV49887.1"/>
    </source>
</evidence>
<comment type="caution">
    <text evidence="2">The sequence shown here is derived from an EMBL/GenBank/DDBJ whole genome shotgun (WGS) entry which is preliminary data.</text>
</comment>
<dbReference type="RefSeq" id="WP_160843051.1">
    <property type="nucleotide sequence ID" value="NZ_WVHT01000001.1"/>
</dbReference>
<protein>
    <submittedName>
        <fullName evidence="2">SusD/RagB family nutrient-binding outer membrane lipoprotein</fullName>
    </submittedName>
</protein>
<gene>
    <name evidence="2" type="ORF">GS399_02810</name>
</gene>
<dbReference type="SUPFAM" id="SSF48452">
    <property type="entry name" value="TPR-like"/>
    <property type="match status" value="1"/>
</dbReference>
<dbReference type="Pfam" id="PF12771">
    <property type="entry name" value="SusD-like_2"/>
    <property type="match status" value="1"/>
</dbReference>
<feature type="chain" id="PRO_5029726320" evidence="1">
    <location>
        <begin position="20"/>
        <end position="503"/>
    </location>
</feature>
<dbReference type="Gene3D" id="1.25.40.390">
    <property type="match status" value="1"/>
</dbReference>
<keyword evidence="2" id="KW-0449">Lipoprotein</keyword>
<feature type="signal peptide" evidence="1">
    <location>
        <begin position="1"/>
        <end position="19"/>
    </location>
</feature>
<dbReference type="AlphaFoldDB" id="A0A7K1Y5N3"/>
<dbReference type="InterPro" id="IPR041662">
    <property type="entry name" value="SusD-like_2"/>
</dbReference>
<evidence type="ECO:0000313" key="3">
    <source>
        <dbReference type="Proteomes" id="UP000466586"/>
    </source>
</evidence>
<dbReference type="PROSITE" id="PS51257">
    <property type="entry name" value="PROKAR_LIPOPROTEIN"/>
    <property type="match status" value="1"/>
</dbReference>
<evidence type="ECO:0000256" key="1">
    <source>
        <dbReference type="SAM" id="SignalP"/>
    </source>
</evidence>
<dbReference type="EMBL" id="WVHT01000001">
    <property type="protein sequence ID" value="MXV49887.1"/>
    <property type="molecule type" value="Genomic_DNA"/>
</dbReference>
<keyword evidence="3" id="KW-1185">Reference proteome</keyword>
<sequence>MKAKNILKKVALVSLPLFMASCEKDFLDINTNPNLPTSSTPELVLPSALANTGSVTNNDLNILGNLLSGHWAQSPDYLFYNAQETYQFTPSTYNATWVSLYSGGLEDYQYVDAEATKSGKKNLSAIAKIMQAYNYQLLVDAWGDVPFSESLQGTGNLAPKYEAATTVYDGILKLIDAGLASIDVSATADKPGTNDIVFAGNMDKWKRFANTLKLRVLLRQSLTASRASQVTAGFATLTGATFLGAGENAGTNPGYANQTGKFSPLYGAIGFTVTGAETSNFTATRGNKYSVDFVNATADPRVSLLFRPAKNSGNYVGVYPGTTATPTTKNADYSAVGPGILPASANNGFAKPAYLITATESYFLQAEAYLKGFLPGGVAAAQTAYQTGIEESFKLLGSTSAAAQAFYSTSANPLVNWTAATAANRQFEAVITQKWLALNGVDGFEAWSEFRRTGYPVNTPMPLNNISGGKHPLRIPYVQDEIGANSANVPQVDIFSTKIFWEQ</sequence>
<proteinExistence type="predicted"/>
<accession>A0A7K1Y5N3</accession>